<evidence type="ECO:0000313" key="3">
    <source>
        <dbReference type="EMBL" id="SDE59040.1"/>
    </source>
</evidence>
<accession>A0A1G7E6C9</accession>
<keyword evidence="4" id="KW-1185">Reference proteome</keyword>
<dbReference type="SUPFAM" id="SSF51695">
    <property type="entry name" value="PLC-like phosphodiesterases"/>
    <property type="match status" value="1"/>
</dbReference>
<feature type="signal peptide" evidence="1">
    <location>
        <begin position="1"/>
        <end position="22"/>
    </location>
</feature>
<dbReference type="Pfam" id="PF03009">
    <property type="entry name" value="GDPD"/>
    <property type="match status" value="1"/>
</dbReference>
<dbReference type="GO" id="GO:0008081">
    <property type="term" value="F:phosphoric diester hydrolase activity"/>
    <property type="evidence" value="ECO:0007669"/>
    <property type="project" value="InterPro"/>
</dbReference>
<dbReference type="PANTHER" id="PTHR46211">
    <property type="entry name" value="GLYCEROPHOSPHORYL DIESTER PHOSPHODIESTERASE"/>
    <property type="match status" value="1"/>
</dbReference>
<dbReference type="Proteomes" id="UP000199417">
    <property type="component" value="Unassembled WGS sequence"/>
</dbReference>
<proteinExistence type="predicted"/>
<keyword evidence="1" id="KW-0732">Signal</keyword>
<dbReference type="PROSITE" id="PS50007">
    <property type="entry name" value="PIPLC_X_DOMAIN"/>
    <property type="match status" value="1"/>
</dbReference>
<sequence length="366" mass="38451">MELRRILSALAIAATVPLAAVAAPATATAAAGSLDWLGSLGSSAPQHGPEFDVQAHRGGLGLYTESSIPAFSNALEMGVSTLELDTQITEDGIAVVTHDRKISNKKCQDTAPATPDDPEFPYVGKFVKNLTLAQVKTMDCGSLKLAEHPAQQTVPGAKMQTLTEVLDLVKSYDAPGVKLNVETKVEAGAPSETAPREQFVRVVLDTIRAAGLLDSITIQSFDWGALMLTRELAPSVPLVALTNGDFLQVGKDGASPWLGGLDIDDFGGDAIAAIDTFGASAYSPVQGTPQSGTVADPGFALYPTKTMVDAAHARDIKVIPWTVDDPATMNALIDLGVDGIITDYPDRLRTVLTERHIAVPAPATKK</sequence>
<organism evidence="3 4">
    <name type="scientific">Rhodococcus tukisamuensis</name>
    <dbReference type="NCBI Taxonomy" id="168276"/>
    <lineage>
        <taxon>Bacteria</taxon>
        <taxon>Bacillati</taxon>
        <taxon>Actinomycetota</taxon>
        <taxon>Actinomycetes</taxon>
        <taxon>Mycobacteriales</taxon>
        <taxon>Nocardiaceae</taxon>
        <taxon>Rhodococcus</taxon>
    </lineage>
</organism>
<dbReference type="AlphaFoldDB" id="A0A1G7E6C9"/>
<feature type="domain" description="GP-PDE" evidence="2">
    <location>
        <begin position="51"/>
        <end position="352"/>
    </location>
</feature>
<dbReference type="EMBL" id="FNAB01000022">
    <property type="protein sequence ID" value="SDE59040.1"/>
    <property type="molecule type" value="Genomic_DNA"/>
</dbReference>
<dbReference type="PANTHER" id="PTHR46211:SF14">
    <property type="entry name" value="GLYCEROPHOSPHODIESTER PHOSPHODIESTERASE"/>
    <property type="match status" value="1"/>
</dbReference>
<dbReference type="InterPro" id="IPR017946">
    <property type="entry name" value="PLC-like_Pdiesterase_TIM-brl"/>
</dbReference>
<reference evidence="3 4" key="1">
    <citation type="submission" date="2016-10" db="EMBL/GenBank/DDBJ databases">
        <authorList>
            <person name="de Groot N.N."/>
        </authorList>
    </citation>
    <scope>NUCLEOTIDE SEQUENCE [LARGE SCALE GENOMIC DNA]</scope>
    <source>
        <strain evidence="3 4">JCM 11308</strain>
    </source>
</reference>
<evidence type="ECO:0000256" key="1">
    <source>
        <dbReference type="SAM" id="SignalP"/>
    </source>
</evidence>
<protein>
    <submittedName>
        <fullName evidence="3">Glycerophosphoryl diester phosphodiesterase</fullName>
    </submittedName>
</protein>
<dbReference type="GO" id="GO:0006629">
    <property type="term" value="P:lipid metabolic process"/>
    <property type="evidence" value="ECO:0007669"/>
    <property type="project" value="InterPro"/>
</dbReference>
<dbReference type="RefSeq" id="WP_072847267.1">
    <property type="nucleotide sequence ID" value="NZ_FNAB01000022.1"/>
</dbReference>
<dbReference type="PROSITE" id="PS51704">
    <property type="entry name" value="GP_PDE"/>
    <property type="match status" value="1"/>
</dbReference>
<dbReference type="STRING" id="168276.SAMN05444580_12253"/>
<name>A0A1G7E6C9_9NOCA</name>
<dbReference type="InterPro" id="IPR030395">
    <property type="entry name" value="GP_PDE_dom"/>
</dbReference>
<evidence type="ECO:0000259" key="2">
    <source>
        <dbReference type="PROSITE" id="PS51704"/>
    </source>
</evidence>
<dbReference type="Gene3D" id="3.20.20.190">
    <property type="entry name" value="Phosphatidylinositol (PI) phosphodiesterase"/>
    <property type="match status" value="1"/>
</dbReference>
<evidence type="ECO:0000313" key="4">
    <source>
        <dbReference type="Proteomes" id="UP000199417"/>
    </source>
</evidence>
<feature type="chain" id="PRO_5011511969" evidence="1">
    <location>
        <begin position="23"/>
        <end position="366"/>
    </location>
</feature>
<gene>
    <name evidence="3" type="ORF">SAMN05444580_12253</name>
</gene>